<evidence type="ECO:0008006" key="4">
    <source>
        <dbReference type="Google" id="ProtNLM"/>
    </source>
</evidence>
<feature type="region of interest" description="Disordered" evidence="1">
    <location>
        <begin position="90"/>
        <end position="111"/>
    </location>
</feature>
<dbReference type="STRING" id="985895.E4ZJZ3"/>
<name>E4ZJZ3_LEPMJ</name>
<reference evidence="3" key="1">
    <citation type="journal article" date="2011" name="Nat. Commun.">
        <title>Effector diversification within compartments of the Leptosphaeria maculans genome affected by Repeat-Induced Point mutations.</title>
        <authorList>
            <person name="Rouxel T."/>
            <person name="Grandaubert J."/>
            <person name="Hane J.K."/>
            <person name="Hoede C."/>
            <person name="van de Wouw A.P."/>
            <person name="Couloux A."/>
            <person name="Dominguez V."/>
            <person name="Anthouard V."/>
            <person name="Bally P."/>
            <person name="Bourras S."/>
            <person name="Cozijnsen A.J."/>
            <person name="Ciuffetti L.M."/>
            <person name="Degrave A."/>
            <person name="Dilmaghani A."/>
            <person name="Duret L."/>
            <person name="Fudal I."/>
            <person name="Goodwin S.B."/>
            <person name="Gout L."/>
            <person name="Glaser N."/>
            <person name="Linglin J."/>
            <person name="Kema G.H.J."/>
            <person name="Lapalu N."/>
            <person name="Lawrence C.B."/>
            <person name="May K."/>
            <person name="Meyer M."/>
            <person name="Ollivier B."/>
            <person name="Poulain J."/>
            <person name="Schoch C.L."/>
            <person name="Simon A."/>
            <person name="Spatafora J.W."/>
            <person name="Stachowiak A."/>
            <person name="Turgeon B.G."/>
            <person name="Tyler B.M."/>
            <person name="Vincent D."/>
            <person name="Weissenbach J."/>
            <person name="Amselem J."/>
            <person name="Quesneville H."/>
            <person name="Oliver R.P."/>
            <person name="Wincker P."/>
            <person name="Balesdent M.-H."/>
            <person name="Howlett B.J."/>
        </authorList>
    </citation>
    <scope>NUCLEOTIDE SEQUENCE [LARGE SCALE GENOMIC DNA]</scope>
    <source>
        <strain evidence="3">JN3 / isolate v23.1.3 / race Av1-4-5-6-7-8</strain>
    </source>
</reference>
<dbReference type="eggNOG" id="ENOG502T0DY">
    <property type="taxonomic scope" value="Eukaryota"/>
</dbReference>
<dbReference type="RefSeq" id="XP_003834793.1">
    <property type="nucleotide sequence ID" value="XM_003834745.1"/>
</dbReference>
<dbReference type="GeneID" id="13288270"/>
<sequence length="191" mass="21168">MTTPSPQTWTLRLKAHKTTVLLHVEPLQSFSSIKAQLYDALQETGIKHQETQEQIKLPSSPSDIQLGRPININDASEGFRLGEWEYPTVEEDEDVGKGKGKAKAAKKSQGDLKDLKACPKGASLKDGAVLSFRWVGDGFWNGDDEDMDLEDERQPRNDTEADMWGVQLANFEDAYGVENEVDVGGTRGFEG</sequence>
<dbReference type="OMA" id="IAFRFHK"/>
<feature type="compositionally biased region" description="Acidic residues" evidence="1">
    <location>
        <begin position="142"/>
        <end position="151"/>
    </location>
</feature>
<accession>E4ZJZ3</accession>
<dbReference type="VEuPathDB" id="FungiDB:LEMA_P069360.1"/>
<dbReference type="AlphaFoldDB" id="E4ZJZ3"/>
<dbReference type="HOGENOM" id="CLU_108547_0_0_1"/>
<dbReference type="EMBL" id="FP929072">
    <property type="protein sequence ID" value="CBX91428.1"/>
    <property type="molecule type" value="Genomic_DNA"/>
</dbReference>
<feature type="region of interest" description="Disordered" evidence="1">
    <location>
        <begin position="141"/>
        <end position="162"/>
    </location>
</feature>
<evidence type="ECO:0000256" key="1">
    <source>
        <dbReference type="SAM" id="MobiDB-lite"/>
    </source>
</evidence>
<keyword evidence="3" id="KW-1185">Reference proteome</keyword>
<dbReference type="Proteomes" id="UP000002668">
    <property type="component" value="Genome"/>
</dbReference>
<evidence type="ECO:0000313" key="3">
    <source>
        <dbReference type="Proteomes" id="UP000002668"/>
    </source>
</evidence>
<organism evidence="3">
    <name type="scientific">Leptosphaeria maculans (strain JN3 / isolate v23.1.3 / race Av1-4-5-6-7-8)</name>
    <name type="common">Blackleg fungus</name>
    <name type="synonym">Phoma lingam</name>
    <dbReference type="NCBI Taxonomy" id="985895"/>
    <lineage>
        <taxon>Eukaryota</taxon>
        <taxon>Fungi</taxon>
        <taxon>Dikarya</taxon>
        <taxon>Ascomycota</taxon>
        <taxon>Pezizomycotina</taxon>
        <taxon>Dothideomycetes</taxon>
        <taxon>Pleosporomycetidae</taxon>
        <taxon>Pleosporales</taxon>
        <taxon>Pleosporineae</taxon>
        <taxon>Leptosphaeriaceae</taxon>
        <taxon>Plenodomus</taxon>
        <taxon>Plenodomus lingam/Leptosphaeria maculans species complex</taxon>
    </lineage>
</organism>
<dbReference type="OrthoDB" id="5376498at2759"/>
<protein>
    <recommendedName>
        <fullName evidence="4">Ubiquitin-like domain-containing protein</fullName>
    </recommendedName>
</protein>
<gene>
    <name evidence="2" type="ORF">LEMA_P069360.1</name>
</gene>
<proteinExistence type="predicted"/>
<dbReference type="InParanoid" id="E4ZJZ3"/>
<evidence type="ECO:0000313" key="2">
    <source>
        <dbReference type="EMBL" id="CBX91428.1"/>
    </source>
</evidence>